<comment type="pathway">
    <text evidence="5">Purine metabolism; AMP biosynthesis via salvage pathway; AMP from ADP: step 1/1.</text>
</comment>
<dbReference type="UniPathway" id="UPA00588">
    <property type="reaction ID" value="UER00649"/>
</dbReference>
<sequence length="191" mass="20990">MAEAVIFLGPPGAGKGTQAKRLALELGFRQLSTGDILRSHVARGTELGQRAKPLMEAGKLVPDEIILGLIGQELAEMPDPKVIFDGFPRTLAQAEALDRLLAERKIRLLGVLLVTAPEEELVRRLLGRALEEGRSDDNESTIRARMVEYRQKTQPLVDYYKKTGYLKEINGLGKVDEVYQAIQKALGVGVS</sequence>
<evidence type="ECO:0000256" key="6">
    <source>
        <dbReference type="RuleBase" id="RU003330"/>
    </source>
</evidence>
<dbReference type="CDD" id="cd01428">
    <property type="entry name" value="ADK"/>
    <property type="match status" value="1"/>
</dbReference>
<evidence type="ECO:0000256" key="3">
    <source>
        <dbReference type="ARBA" id="ARBA00022741"/>
    </source>
</evidence>
<feature type="binding site" evidence="5">
    <location>
        <position position="173"/>
    </location>
    <ligand>
        <name>ATP</name>
        <dbReference type="ChEBI" id="CHEBI:30616"/>
    </ligand>
</feature>
<feature type="binding site" evidence="5">
    <location>
        <begin position="59"/>
        <end position="61"/>
    </location>
    <ligand>
        <name>AMP</name>
        <dbReference type="ChEBI" id="CHEBI:456215"/>
    </ligand>
</feature>
<gene>
    <name evidence="5" type="primary">adk</name>
    <name evidence="8" type="ORF">ENS82_10555</name>
</gene>
<dbReference type="NCBIfam" id="NF011105">
    <property type="entry name" value="PRK14532.1"/>
    <property type="match status" value="1"/>
</dbReference>
<comment type="similarity">
    <text evidence="5 6">Belongs to the adenylate kinase family.</text>
</comment>
<comment type="domain">
    <text evidence="5">Consists of three domains, a large central CORE domain and two small peripheral domains, NMPbind and LID, which undergo movements during catalysis. The LID domain closes over the site of phosphoryl transfer upon ATP binding. Assembling and dissambling the active center during each catalytic cycle provides an effective means to prevent ATP hydrolysis.</text>
</comment>
<keyword evidence="2 5" id="KW-0545">Nucleotide biosynthesis</keyword>
<comment type="subcellular location">
    <subcellularLocation>
        <location evidence="5 7">Cytoplasm</location>
    </subcellularLocation>
</comment>
<dbReference type="HAMAP" id="MF_00235">
    <property type="entry name" value="Adenylate_kinase_Adk"/>
    <property type="match status" value="1"/>
</dbReference>
<feature type="binding site" evidence="5">
    <location>
        <position position="145"/>
    </location>
    <ligand>
        <name>AMP</name>
        <dbReference type="ChEBI" id="CHEBI:456215"/>
    </ligand>
</feature>
<keyword evidence="1 5" id="KW-0808">Transferase</keyword>
<feature type="binding site" evidence="5">
    <location>
        <position position="33"/>
    </location>
    <ligand>
        <name>AMP</name>
        <dbReference type="ChEBI" id="CHEBI:456215"/>
    </ligand>
</feature>
<dbReference type="PANTHER" id="PTHR23359">
    <property type="entry name" value="NUCLEOTIDE KINASE"/>
    <property type="match status" value="1"/>
</dbReference>
<evidence type="ECO:0000256" key="2">
    <source>
        <dbReference type="ARBA" id="ARBA00022727"/>
    </source>
</evidence>
<dbReference type="EC" id="2.7.4.3" evidence="5 7"/>
<feature type="binding site" evidence="5">
    <location>
        <position position="134"/>
    </location>
    <ligand>
        <name>AMP</name>
        <dbReference type="ChEBI" id="CHEBI:456215"/>
    </ligand>
</feature>
<keyword evidence="4 5" id="KW-0418">Kinase</keyword>
<feature type="region of interest" description="NMP" evidence="5">
    <location>
        <begin position="32"/>
        <end position="61"/>
    </location>
</feature>
<dbReference type="GO" id="GO:0044209">
    <property type="term" value="P:AMP salvage"/>
    <property type="evidence" value="ECO:0007669"/>
    <property type="project" value="UniProtKB-UniRule"/>
</dbReference>
<accession>A0A7C3DRH8</accession>
<dbReference type="GO" id="GO:0004017">
    <property type="term" value="F:AMP kinase activity"/>
    <property type="evidence" value="ECO:0007669"/>
    <property type="project" value="UniProtKB-UniRule"/>
</dbReference>
<reference evidence="8" key="1">
    <citation type="journal article" date="2020" name="mSystems">
        <title>Genome- and Community-Level Interaction Insights into Carbon Utilization and Element Cycling Functions of Hydrothermarchaeota in Hydrothermal Sediment.</title>
        <authorList>
            <person name="Zhou Z."/>
            <person name="Liu Y."/>
            <person name="Xu W."/>
            <person name="Pan J."/>
            <person name="Luo Z.H."/>
            <person name="Li M."/>
        </authorList>
    </citation>
    <scope>NUCLEOTIDE SEQUENCE [LARGE SCALE GENOMIC DNA]</scope>
    <source>
        <strain evidence="8">SpSt-524</strain>
    </source>
</reference>
<dbReference type="InterPro" id="IPR000850">
    <property type="entry name" value="Adenylat/UMP-CMP_kin"/>
</dbReference>
<keyword evidence="5 7" id="KW-0067">ATP-binding</keyword>
<comment type="catalytic activity">
    <reaction evidence="5 7">
        <text>AMP + ATP = 2 ADP</text>
        <dbReference type="Rhea" id="RHEA:12973"/>
        <dbReference type="ChEBI" id="CHEBI:30616"/>
        <dbReference type="ChEBI" id="CHEBI:456215"/>
        <dbReference type="ChEBI" id="CHEBI:456216"/>
        <dbReference type="EC" id="2.7.4.3"/>
    </reaction>
</comment>
<name>A0A7C3DRH8_MEIRU</name>
<comment type="function">
    <text evidence="5">Catalyzes the reversible transfer of the terminal phosphate group between ATP and AMP. Plays an important role in cellular energy homeostasis and in adenine nucleotide metabolism.</text>
</comment>
<feature type="binding site" evidence="5">
    <location>
        <position position="93"/>
    </location>
    <ligand>
        <name>AMP</name>
        <dbReference type="ChEBI" id="CHEBI:456215"/>
    </ligand>
</feature>
<evidence type="ECO:0000256" key="4">
    <source>
        <dbReference type="ARBA" id="ARBA00022777"/>
    </source>
</evidence>
<dbReference type="PRINTS" id="PR00094">
    <property type="entry name" value="ADENYLTKNASE"/>
</dbReference>
<feature type="binding site" evidence="5">
    <location>
        <position position="38"/>
    </location>
    <ligand>
        <name>AMP</name>
        <dbReference type="ChEBI" id="CHEBI:456215"/>
    </ligand>
</feature>
<keyword evidence="3 5" id="KW-0547">Nucleotide-binding</keyword>
<feature type="binding site" evidence="5">
    <location>
        <begin position="86"/>
        <end position="89"/>
    </location>
    <ligand>
        <name>AMP</name>
        <dbReference type="ChEBI" id="CHEBI:456215"/>
    </ligand>
</feature>
<feature type="binding site" evidence="5">
    <location>
        <position position="128"/>
    </location>
    <ligand>
        <name>ATP</name>
        <dbReference type="ChEBI" id="CHEBI:30616"/>
    </ligand>
</feature>
<dbReference type="InterPro" id="IPR033690">
    <property type="entry name" value="Adenylat_kinase_CS"/>
</dbReference>
<evidence type="ECO:0000256" key="5">
    <source>
        <dbReference type="HAMAP-Rule" id="MF_00235"/>
    </source>
</evidence>
<organism evidence="8">
    <name type="scientific">Meiothermus ruber</name>
    <dbReference type="NCBI Taxonomy" id="277"/>
    <lineage>
        <taxon>Bacteria</taxon>
        <taxon>Thermotogati</taxon>
        <taxon>Deinococcota</taxon>
        <taxon>Deinococci</taxon>
        <taxon>Thermales</taxon>
        <taxon>Thermaceae</taxon>
        <taxon>Meiothermus</taxon>
    </lineage>
</organism>
<dbReference type="InterPro" id="IPR027417">
    <property type="entry name" value="P-loop_NTPase"/>
</dbReference>
<proteinExistence type="inferred from homology"/>
<dbReference type="NCBIfam" id="NF011100">
    <property type="entry name" value="PRK14527.1"/>
    <property type="match status" value="1"/>
</dbReference>
<comment type="subunit">
    <text evidence="5 7">Monomer.</text>
</comment>
<evidence type="ECO:0000256" key="1">
    <source>
        <dbReference type="ARBA" id="ARBA00022679"/>
    </source>
</evidence>
<dbReference type="GO" id="GO:0005524">
    <property type="term" value="F:ATP binding"/>
    <property type="evidence" value="ECO:0007669"/>
    <property type="project" value="UniProtKB-UniRule"/>
</dbReference>
<dbReference type="EMBL" id="DSWI01000025">
    <property type="protein sequence ID" value="HFG21132.1"/>
    <property type="molecule type" value="Genomic_DNA"/>
</dbReference>
<protein>
    <recommendedName>
        <fullName evidence="5 7">Adenylate kinase</fullName>
        <shortName evidence="5">AK</shortName>
        <ecNumber evidence="5 7">2.7.4.3</ecNumber>
    </recommendedName>
    <alternativeName>
        <fullName evidence="5">ATP-AMP transphosphorylase</fullName>
    </alternativeName>
    <alternativeName>
        <fullName evidence="5">ATP:AMP phosphotransferase</fullName>
    </alternativeName>
    <alternativeName>
        <fullName evidence="5">Adenylate monophosphate kinase</fullName>
    </alternativeName>
</protein>
<evidence type="ECO:0000256" key="7">
    <source>
        <dbReference type="RuleBase" id="RU003331"/>
    </source>
</evidence>
<dbReference type="Pfam" id="PF00406">
    <property type="entry name" value="ADK"/>
    <property type="match status" value="1"/>
</dbReference>
<evidence type="ECO:0000313" key="8">
    <source>
        <dbReference type="EMBL" id="HFG21132.1"/>
    </source>
</evidence>
<dbReference type="SUPFAM" id="SSF52540">
    <property type="entry name" value="P-loop containing nucleoside triphosphate hydrolases"/>
    <property type="match status" value="1"/>
</dbReference>
<dbReference type="GO" id="GO:0005737">
    <property type="term" value="C:cytoplasm"/>
    <property type="evidence" value="ECO:0007669"/>
    <property type="project" value="UniProtKB-SubCell"/>
</dbReference>
<feature type="binding site" evidence="5">
    <location>
        <begin position="12"/>
        <end position="17"/>
    </location>
    <ligand>
        <name>ATP</name>
        <dbReference type="ChEBI" id="CHEBI:30616"/>
    </ligand>
</feature>
<dbReference type="Gene3D" id="3.40.50.300">
    <property type="entry name" value="P-loop containing nucleotide triphosphate hydrolases"/>
    <property type="match status" value="1"/>
</dbReference>
<keyword evidence="5" id="KW-0963">Cytoplasm</keyword>
<dbReference type="NCBIfam" id="NF001381">
    <property type="entry name" value="PRK00279.1-3"/>
    <property type="match status" value="1"/>
</dbReference>
<comment type="caution">
    <text evidence="5">Lacks conserved residue(s) required for the propagation of feature annotation.</text>
</comment>
<dbReference type="NCBIfam" id="NF011101">
    <property type="entry name" value="PRK14528.1"/>
    <property type="match status" value="1"/>
</dbReference>
<dbReference type="PROSITE" id="PS00113">
    <property type="entry name" value="ADENYLATE_KINASE"/>
    <property type="match status" value="1"/>
</dbReference>
<dbReference type="AlphaFoldDB" id="A0A7C3DRH8"/>
<dbReference type="NCBIfam" id="NF011104">
    <property type="entry name" value="PRK14531.1"/>
    <property type="match status" value="1"/>
</dbReference>
<comment type="caution">
    <text evidence="8">The sequence shown here is derived from an EMBL/GenBank/DDBJ whole genome shotgun (WGS) entry which is preliminary data.</text>
</comment>